<dbReference type="EMBL" id="UINC01036099">
    <property type="protein sequence ID" value="SVB29548.1"/>
    <property type="molecule type" value="Genomic_DNA"/>
</dbReference>
<sequence>VESGSASICIYCKSTESSRLYATRDVFGDDWMIHRCHTCSAWFLCPTPTSKQITNAYSCEYYGEGQEKFNGGVERILDHFRKQRAVRLNHYMKKPGKVLDLGCGNGRFLSFMGQLGHKIYGVEMAGGSAERAQRVSGLSLKVGSLEPEDFAPGTFDAITLYHVFEHLVEPAKYLEIISRIIKPGGHVVMAFPNIDSFQSRLFKGDWFHLDPPRHLFFFSPKDFVHHMTGYGLSKIREKHFTLEYNPYGWQQSILNKVCRKRDVLYEHLKSNKTYVKDYSSLNLGLQSLWSKLSIPFFVGLDVFDSILRKGGTVEFILQKEVNC</sequence>
<dbReference type="InterPro" id="IPR029063">
    <property type="entry name" value="SAM-dependent_MTases_sf"/>
</dbReference>
<feature type="non-terminal residue" evidence="2">
    <location>
        <position position="1"/>
    </location>
</feature>
<dbReference type="Pfam" id="PF13489">
    <property type="entry name" value="Methyltransf_23"/>
    <property type="match status" value="1"/>
</dbReference>
<dbReference type="Gene3D" id="3.40.50.150">
    <property type="entry name" value="Vaccinia Virus protein VP39"/>
    <property type="match status" value="1"/>
</dbReference>
<evidence type="ECO:0000256" key="1">
    <source>
        <dbReference type="ARBA" id="ARBA00022679"/>
    </source>
</evidence>
<gene>
    <name evidence="2" type="ORF">METZ01_LOCUS182402</name>
</gene>
<dbReference type="CDD" id="cd02440">
    <property type="entry name" value="AdoMet_MTases"/>
    <property type="match status" value="1"/>
</dbReference>
<reference evidence="2" key="1">
    <citation type="submission" date="2018-05" db="EMBL/GenBank/DDBJ databases">
        <authorList>
            <person name="Lanie J.A."/>
            <person name="Ng W.-L."/>
            <person name="Kazmierczak K.M."/>
            <person name="Andrzejewski T.M."/>
            <person name="Davidsen T.M."/>
            <person name="Wayne K.J."/>
            <person name="Tettelin H."/>
            <person name="Glass J.I."/>
            <person name="Rusch D."/>
            <person name="Podicherti R."/>
            <person name="Tsui H.-C.T."/>
            <person name="Winkler M.E."/>
        </authorList>
    </citation>
    <scope>NUCLEOTIDE SEQUENCE</scope>
</reference>
<keyword evidence="1" id="KW-0808">Transferase</keyword>
<organism evidence="2">
    <name type="scientific">marine metagenome</name>
    <dbReference type="NCBI Taxonomy" id="408172"/>
    <lineage>
        <taxon>unclassified sequences</taxon>
        <taxon>metagenomes</taxon>
        <taxon>ecological metagenomes</taxon>
    </lineage>
</organism>
<proteinExistence type="predicted"/>
<dbReference type="PANTHER" id="PTHR43861">
    <property type="entry name" value="TRANS-ACONITATE 2-METHYLTRANSFERASE-RELATED"/>
    <property type="match status" value="1"/>
</dbReference>
<protein>
    <recommendedName>
        <fullName evidence="3">Methyltransferase type 11 domain-containing protein</fullName>
    </recommendedName>
</protein>
<dbReference type="PANTHER" id="PTHR43861:SF3">
    <property type="entry name" value="PUTATIVE (AFU_ORTHOLOGUE AFUA_2G14390)-RELATED"/>
    <property type="match status" value="1"/>
</dbReference>
<evidence type="ECO:0008006" key="3">
    <source>
        <dbReference type="Google" id="ProtNLM"/>
    </source>
</evidence>
<dbReference type="AlphaFoldDB" id="A0A382CTQ5"/>
<accession>A0A382CTQ5</accession>
<name>A0A382CTQ5_9ZZZZ</name>
<evidence type="ECO:0000313" key="2">
    <source>
        <dbReference type="EMBL" id="SVB29548.1"/>
    </source>
</evidence>
<dbReference type="SUPFAM" id="SSF53335">
    <property type="entry name" value="S-adenosyl-L-methionine-dependent methyltransferases"/>
    <property type="match status" value="1"/>
</dbReference>
<dbReference type="GO" id="GO:0016740">
    <property type="term" value="F:transferase activity"/>
    <property type="evidence" value="ECO:0007669"/>
    <property type="project" value="UniProtKB-KW"/>
</dbReference>